<feature type="domain" description="RH1" evidence="6">
    <location>
        <begin position="1"/>
        <end position="80"/>
    </location>
</feature>
<proteinExistence type="predicted"/>
<dbReference type="OrthoDB" id="10069524at2759"/>
<evidence type="ECO:0000256" key="1">
    <source>
        <dbReference type="ARBA" id="ARBA00022448"/>
    </source>
</evidence>
<organism evidence="8 9">
    <name type="scientific">Acanthaster planci</name>
    <name type="common">Crown-of-thorns starfish</name>
    <dbReference type="NCBI Taxonomy" id="133434"/>
    <lineage>
        <taxon>Eukaryota</taxon>
        <taxon>Metazoa</taxon>
        <taxon>Echinodermata</taxon>
        <taxon>Eleutherozoa</taxon>
        <taxon>Asterozoa</taxon>
        <taxon>Asteroidea</taxon>
        <taxon>Valvatacea</taxon>
        <taxon>Valvatida</taxon>
        <taxon>Acanthasteridae</taxon>
        <taxon>Acanthaster</taxon>
    </lineage>
</organism>
<dbReference type="OMA" id="TNHELHG"/>
<feature type="domain" description="RH2" evidence="7">
    <location>
        <begin position="278"/>
        <end position="343"/>
    </location>
</feature>
<dbReference type="Pfam" id="PF11461">
    <property type="entry name" value="RILP"/>
    <property type="match status" value="1"/>
</dbReference>
<dbReference type="GeneID" id="110986288"/>
<feature type="compositionally biased region" description="Polar residues" evidence="5">
    <location>
        <begin position="224"/>
        <end position="237"/>
    </location>
</feature>
<feature type="coiled-coil region" evidence="4">
    <location>
        <begin position="53"/>
        <end position="80"/>
    </location>
</feature>
<dbReference type="Gene3D" id="1.20.58.1770">
    <property type="match status" value="1"/>
</dbReference>
<gene>
    <name evidence="9" type="primary">LOC110986288</name>
</gene>
<evidence type="ECO:0000256" key="4">
    <source>
        <dbReference type="SAM" id="Coils"/>
    </source>
</evidence>
<dbReference type="SUPFAM" id="SSF161256">
    <property type="entry name" value="RILP dimerisation region"/>
    <property type="match status" value="1"/>
</dbReference>
<protein>
    <submittedName>
        <fullName evidence="9">RILP-like protein 1 isoform X1</fullName>
    </submittedName>
</protein>
<dbReference type="GO" id="GO:0060271">
    <property type="term" value="P:cilium assembly"/>
    <property type="evidence" value="ECO:0007669"/>
    <property type="project" value="TreeGrafter"/>
</dbReference>
<feature type="coiled-coil region" evidence="4">
    <location>
        <begin position="286"/>
        <end position="313"/>
    </location>
</feature>
<feature type="compositionally biased region" description="Basic and acidic residues" evidence="5">
    <location>
        <begin position="314"/>
        <end position="326"/>
    </location>
</feature>
<dbReference type="KEGG" id="aplc:110986288"/>
<feature type="compositionally biased region" description="Acidic residues" evidence="5">
    <location>
        <begin position="241"/>
        <end position="252"/>
    </location>
</feature>
<evidence type="ECO:0000256" key="5">
    <source>
        <dbReference type="SAM" id="MobiDB-lite"/>
    </source>
</evidence>
<evidence type="ECO:0000313" key="9">
    <source>
        <dbReference type="RefSeq" id="XP_022103739.1"/>
    </source>
</evidence>
<keyword evidence="3 4" id="KW-0175">Coiled coil</keyword>
<name>A0A8B7ZDJ5_ACAPL</name>
<dbReference type="GO" id="GO:0005737">
    <property type="term" value="C:cytoplasm"/>
    <property type="evidence" value="ECO:0007669"/>
    <property type="project" value="TreeGrafter"/>
</dbReference>
<dbReference type="InterPro" id="IPR034744">
    <property type="entry name" value="RH2"/>
</dbReference>
<dbReference type="PROSITE" id="PS51777">
    <property type="entry name" value="RH2"/>
    <property type="match status" value="1"/>
</dbReference>
<feature type="region of interest" description="Disordered" evidence="5">
    <location>
        <begin position="212"/>
        <end position="257"/>
    </location>
</feature>
<dbReference type="PANTHER" id="PTHR21502:SF4">
    <property type="entry name" value="RILP-LIKE PROTEIN HOMOLOG"/>
    <property type="match status" value="1"/>
</dbReference>
<dbReference type="GO" id="GO:0036064">
    <property type="term" value="C:ciliary basal body"/>
    <property type="evidence" value="ECO:0007669"/>
    <property type="project" value="TreeGrafter"/>
</dbReference>
<evidence type="ECO:0000256" key="2">
    <source>
        <dbReference type="ARBA" id="ARBA00022927"/>
    </source>
</evidence>
<dbReference type="AlphaFoldDB" id="A0A8B7ZDJ5"/>
<feature type="compositionally biased region" description="Polar residues" evidence="5">
    <location>
        <begin position="490"/>
        <end position="499"/>
    </location>
</feature>
<keyword evidence="2" id="KW-0653">Protein transport</keyword>
<dbReference type="PANTHER" id="PTHR21502">
    <property type="entry name" value="ZINC FINGER PROTEIN DZIP1"/>
    <property type="match status" value="1"/>
</dbReference>
<dbReference type="InterPro" id="IPR051241">
    <property type="entry name" value="DZIP_RILPL"/>
</dbReference>
<sequence>MAEITVIEVYEWAADIGKDLEKLINAVGSDLVVELMPKVVRVLEQLELCIKQREKGIGELQQLQEQLQLAKHASVVASDENLRLIMDVKQLDEQRQKEIHDWMTVAKRLEQQNNMLMAQLSEKEGIVDKEKAQEQEALQVLYQLKETVDKQRDAIRAKDDEIATRTLEVEALQQHVDRLAKVTADLRRKNELLNTMAKNFIQEKSQLQSQLTAMDKQQQQQQQTLTEHQGIVEQQQKSTDDGGDALDGEANEENVPTGNMVTIDLTGKEIIDLSDPDRPRFTLLELQTVLQERDELKLDVMELEDELQQYRPKEVDVQLTEADQKRPRSNSKNKGEPSGIKKLFSFLFGGKNNVKPSPEPQDESTWEFLEKPKQELPPADEATLAVTGEDQRGHSVSLTPSLSPPARVDSPIPEETPLEDDQRRRSYSGPVLMATRKEPFKQRERMTCVRTDSHQLIELGHDIASLCRPDLNADPAVPATSAMSPPGQPISRNNSNSAGETKGSGGGQMMMEDRQAGDAETTGQESSTDVPKILINNNDIEEAEVEM</sequence>
<dbReference type="GO" id="GO:0031267">
    <property type="term" value="F:small GTPase binding"/>
    <property type="evidence" value="ECO:0007669"/>
    <property type="project" value="TreeGrafter"/>
</dbReference>
<dbReference type="InterPro" id="IPR021563">
    <property type="entry name" value="RILP_dimer"/>
</dbReference>
<evidence type="ECO:0000259" key="7">
    <source>
        <dbReference type="PROSITE" id="PS51777"/>
    </source>
</evidence>
<dbReference type="GO" id="GO:0015031">
    <property type="term" value="P:protein transport"/>
    <property type="evidence" value="ECO:0007669"/>
    <property type="project" value="UniProtKB-KW"/>
</dbReference>
<keyword evidence="8" id="KW-1185">Reference proteome</keyword>
<evidence type="ECO:0000259" key="6">
    <source>
        <dbReference type="PROSITE" id="PS51776"/>
    </source>
</evidence>
<dbReference type="GO" id="GO:0051959">
    <property type="term" value="F:dynein light intermediate chain binding"/>
    <property type="evidence" value="ECO:0007669"/>
    <property type="project" value="TreeGrafter"/>
</dbReference>
<dbReference type="PROSITE" id="PS51776">
    <property type="entry name" value="RH1"/>
    <property type="match status" value="1"/>
</dbReference>
<feature type="region of interest" description="Disordered" evidence="5">
    <location>
        <begin position="314"/>
        <end position="339"/>
    </location>
</feature>
<evidence type="ECO:0000256" key="3">
    <source>
        <dbReference type="ARBA" id="ARBA00023054"/>
    </source>
</evidence>
<feature type="region of interest" description="Disordered" evidence="5">
    <location>
        <begin position="476"/>
        <end position="547"/>
    </location>
</feature>
<reference evidence="9" key="1">
    <citation type="submission" date="2025-08" db="UniProtKB">
        <authorList>
            <consortium name="RefSeq"/>
        </authorList>
    </citation>
    <scope>IDENTIFICATION</scope>
</reference>
<dbReference type="GO" id="GO:0046983">
    <property type="term" value="F:protein dimerization activity"/>
    <property type="evidence" value="ECO:0007669"/>
    <property type="project" value="InterPro"/>
</dbReference>
<dbReference type="InterPro" id="IPR034743">
    <property type="entry name" value="RH1"/>
</dbReference>
<dbReference type="Pfam" id="PF09744">
    <property type="entry name" value="RH1"/>
    <property type="match status" value="1"/>
</dbReference>
<dbReference type="Proteomes" id="UP000694845">
    <property type="component" value="Unplaced"/>
</dbReference>
<dbReference type="CTD" id="353116"/>
<evidence type="ECO:0000313" key="8">
    <source>
        <dbReference type="Proteomes" id="UP000694845"/>
    </source>
</evidence>
<keyword evidence="1" id="KW-0813">Transport</keyword>
<feature type="region of interest" description="Disordered" evidence="5">
    <location>
        <begin position="388"/>
        <end position="428"/>
    </location>
</feature>
<accession>A0A8B7ZDJ5</accession>
<dbReference type="RefSeq" id="XP_022103739.1">
    <property type="nucleotide sequence ID" value="XM_022248047.1"/>
</dbReference>